<dbReference type="AlphaFoldDB" id="A0A4U9UQN8"/>
<reference evidence="1" key="1">
    <citation type="submission" date="2019-05" db="EMBL/GenBank/DDBJ databases">
        <authorList>
            <consortium name="Pathogen Informatics"/>
        </authorList>
    </citation>
    <scope>NUCLEOTIDE SEQUENCE [LARGE SCALE GENOMIC DNA]</scope>
    <source>
        <strain evidence="1">NCTC12965</strain>
    </source>
</reference>
<proteinExistence type="predicted"/>
<sequence>MLTLSIPLGSSARAPNLTSKLYPAKRIRQGLQNSAVR</sequence>
<evidence type="ECO:0000313" key="1">
    <source>
        <dbReference type="EMBL" id="VTR34322.1"/>
    </source>
</evidence>
<organism evidence="1">
    <name type="scientific">Serratia fonticola</name>
    <dbReference type="NCBI Taxonomy" id="47917"/>
    <lineage>
        <taxon>Bacteria</taxon>
        <taxon>Pseudomonadati</taxon>
        <taxon>Pseudomonadota</taxon>
        <taxon>Gammaproteobacteria</taxon>
        <taxon>Enterobacterales</taxon>
        <taxon>Yersiniaceae</taxon>
        <taxon>Serratia</taxon>
    </lineage>
</organism>
<accession>A0A4U9UQN8</accession>
<name>A0A4U9UQN8_SERFO</name>
<dbReference type="EMBL" id="CABEEZ010000076">
    <property type="protein sequence ID" value="VTR34322.1"/>
    <property type="molecule type" value="Genomic_DNA"/>
</dbReference>
<protein>
    <submittedName>
        <fullName evidence="1">Uncharacterized protein</fullName>
    </submittedName>
</protein>
<gene>
    <name evidence="1" type="ORF">NCTC12965_03615</name>
</gene>